<keyword evidence="4 6" id="KW-0175">Coiled coil</keyword>
<evidence type="ECO:0000256" key="2">
    <source>
        <dbReference type="ARBA" id="ARBA00022741"/>
    </source>
</evidence>
<gene>
    <name evidence="6" type="primary">smc</name>
    <name evidence="8" type="ORF">FJM05_00760</name>
</gene>
<dbReference type="InterPro" id="IPR024704">
    <property type="entry name" value="SMC"/>
</dbReference>
<evidence type="ECO:0000259" key="7">
    <source>
        <dbReference type="SMART" id="SM00968"/>
    </source>
</evidence>
<organism evidence="8 9">
    <name type="scientific">Ureaplasma urealyticum</name>
    <name type="common">Ureaplasma urealyticum biotype 2</name>
    <dbReference type="NCBI Taxonomy" id="2130"/>
    <lineage>
        <taxon>Bacteria</taxon>
        <taxon>Bacillati</taxon>
        <taxon>Mycoplasmatota</taxon>
        <taxon>Mycoplasmoidales</taxon>
        <taxon>Mycoplasmoidaceae</taxon>
        <taxon>Ureaplasma</taxon>
    </lineage>
</organism>
<dbReference type="GO" id="GO:0005524">
    <property type="term" value="F:ATP binding"/>
    <property type="evidence" value="ECO:0007669"/>
    <property type="project" value="UniProtKB-UniRule"/>
</dbReference>
<reference evidence="8 9" key="1">
    <citation type="submission" date="2019-07" db="EMBL/GenBank/DDBJ databases">
        <title>Comparative genomics of three clinical Ureaplasma species: analysis of their core genomes and virulence factors.</title>
        <authorList>
            <person name="Yang T."/>
            <person name="Zhang Y."/>
            <person name="Li X."/>
            <person name="Kong Y."/>
            <person name="Yu H."/>
            <person name="Ruan Z."/>
            <person name="Xie X."/>
            <person name="Zhang J."/>
        </authorList>
    </citation>
    <scope>NUCLEOTIDE SEQUENCE [LARGE SCALE GENOMIC DNA]</scope>
    <source>
        <strain evidence="8 9">132</strain>
    </source>
</reference>
<comment type="subcellular location">
    <subcellularLocation>
        <location evidence="6">Cytoplasm</location>
    </subcellularLocation>
</comment>
<evidence type="ECO:0000256" key="6">
    <source>
        <dbReference type="HAMAP-Rule" id="MF_01894"/>
    </source>
</evidence>
<evidence type="ECO:0000313" key="8">
    <source>
        <dbReference type="EMBL" id="QDI64733.1"/>
    </source>
</evidence>
<evidence type="ECO:0000313" key="9">
    <source>
        <dbReference type="Proteomes" id="UP000318231"/>
    </source>
</evidence>
<dbReference type="GO" id="GO:0005737">
    <property type="term" value="C:cytoplasm"/>
    <property type="evidence" value="ECO:0007669"/>
    <property type="project" value="UniProtKB-SubCell"/>
</dbReference>
<dbReference type="GO" id="GO:0007062">
    <property type="term" value="P:sister chromatid cohesion"/>
    <property type="evidence" value="ECO:0007669"/>
    <property type="project" value="InterPro"/>
</dbReference>
<keyword evidence="2 6" id="KW-0547">Nucleotide-binding</keyword>
<dbReference type="SUPFAM" id="SSF75553">
    <property type="entry name" value="Smc hinge domain"/>
    <property type="match status" value="1"/>
</dbReference>
<dbReference type="InterPro" id="IPR027417">
    <property type="entry name" value="P-loop_NTPase"/>
</dbReference>
<dbReference type="Gene3D" id="3.40.50.300">
    <property type="entry name" value="P-loop containing nucleotide triphosphate hydrolases"/>
    <property type="match status" value="2"/>
</dbReference>
<keyword evidence="3 6" id="KW-0067">ATP-binding</keyword>
<keyword evidence="1 6" id="KW-0963">Cytoplasm</keyword>
<feature type="domain" description="SMC hinge" evidence="7">
    <location>
        <begin position="417"/>
        <end position="536"/>
    </location>
</feature>
<dbReference type="GO" id="GO:0006260">
    <property type="term" value="P:DNA replication"/>
    <property type="evidence" value="ECO:0007669"/>
    <property type="project" value="UniProtKB-UniRule"/>
</dbReference>
<comment type="function">
    <text evidence="6">Required for chromosome condensation and partitioning.</text>
</comment>
<evidence type="ECO:0000256" key="4">
    <source>
        <dbReference type="ARBA" id="ARBA00023054"/>
    </source>
</evidence>
<dbReference type="HAMAP" id="MF_01894">
    <property type="entry name" value="Smc_prok"/>
    <property type="match status" value="1"/>
</dbReference>
<name>A0AAP9AC91_UREUR</name>
<dbReference type="Gene3D" id="3.30.70.1620">
    <property type="match status" value="1"/>
</dbReference>
<dbReference type="PANTHER" id="PTHR43977">
    <property type="entry name" value="STRUCTURAL MAINTENANCE OF CHROMOSOMES PROTEIN 3"/>
    <property type="match status" value="1"/>
</dbReference>
<dbReference type="SUPFAM" id="SSF52540">
    <property type="entry name" value="P-loop containing nucleoside triphosphate hydrolases"/>
    <property type="match status" value="1"/>
</dbReference>
<feature type="coiled-coil region" evidence="6">
    <location>
        <begin position="570"/>
        <end position="698"/>
    </location>
</feature>
<accession>A0AAP9AC91</accession>
<dbReference type="GO" id="GO:0030261">
    <property type="term" value="P:chromosome condensation"/>
    <property type="evidence" value="ECO:0007669"/>
    <property type="project" value="InterPro"/>
</dbReference>
<comment type="domain">
    <text evidence="6">Contains large globular domains required for ATP hydrolysis at each terminus and a third globular domain forming a flexible hinge near the middle of the molecule. These domains are separated by coiled-coil structures.</text>
</comment>
<comment type="similarity">
    <text evidence="6">Belongs to the SMC family.</text>
</comment>
<proteinExistence type="inferred from homology"/>
<dbReference type="Pfam" id="PF06470">
    <property type="entry name" value="SMC_hinge"/>
    <property type="match status" value="1"/>
</dbReference>
<dbReference type="InterPro" id="IPR036277">
    <property type="entry name" value="SMC_hinge_sf"/>
</dbReference>
<dbReference type="GO" id="GO:0007059">
    <property type="term" value="P:chromosome segregation"/>
    <property type="evidence" value="ECO:0007669"/>
    <property type="project" value="UniProtKB-UniRule"/>
</dbReference>
<dbReference type="SMART" id="SM00968">
    <property type="entry name" value="SMC_hinge"/>
    <property type="match status" value="1"/>
</dbReference>
<dbReference type="GO" id="GO:0016887">
    <property type="term" value="F:ATP hydrolysis activity"/>
    <property type="evidence" value="ECO:0007669"/>
    <property type="project" value="InterPro"/>
</dbReference>
<dbReference type="EMBL" id="CP041200">
    <property type="protein sequence ID" value="QDI64733.1"/>
    <property type="molecule type" value="Genomic_DNA"/>
</dbReference>
<protein>
    <recommendedName>
        <fullName evidence="6">Chromosome partition protein Smc</fullName>
    </recommendedName>
</protein>
<dbReference type="AlphaFoldDB" id="A0AAP9AC91"/>
<comment type="caution">
    <text evidence="6">Lacks conserved residue(s) required for the propagation of feature annotation.</text>
</comment>
<comment type="subunit">
    <text evidence="6">Homodimer.</text>
</comment>
<dbReference type="InterPro" id="IPR010935">
    <property type="entry name" value="SMC_hinge"/>
</dbReference>
<feature type="coiled-coil region" evidence="6">
    <location>
        <begin position="168"/>
        <end position="255"/>
    </location>
</feature>
<evidence type="ECO:0000256" key="3">
    <source>
        <dbReference type="ARBA" id="ARBA00022840"/>
    </source>
</evidence>
<sequence>MIFLKKIEAQGFKSFGEPIVAEFKHPMTGIVGANGTGKSNIVDALKWVIGDQSLKSMRAHKNELLFSGGRYAPKAHIARVNLYFNNVNNVLYTEHKEIKISRVLNTKTNENTYYINDEIVRLKDITDMFLDSGLSKGSLGIISQGAVSWFAEAKPIERRKMFEEASGIGRYSKRKQEALSSLERANENLDRLNDIVVNLKKELTKLEKQAQRFNEYKQIKDELTKLELVILVRDIVHWQKNLEQITNELKESKNNYNMQAPLIETKKAEILNLRKIANDYVEELTDLEFRHKKILEKIKNLNEQLLLTKSSLENKAFNSTNTEERIEAFAKLINTSKKELENNKSIINKKIDEFNKVVEQKRELEKIKEEQENKINTIVSKISTKNLEKESLENEFNRQTQNERGVKSIISAQKSLPGVYGTISQNIKTKIEHEVAISIALAKGINNIIVKNNQAAENCVDFLKKNNAGVATFLPIENLQAKSIKPEFYDVLKELDGFVGIANELVKIDTNYKISIDYLLGNTIIADNLKNAIILSEYTYKNYKVVSLDGDVVFGGGAISGGSNSKKNIILNLDEKIKQLDEKIQALKKEEIDLRNLNIKTKSKWQECYNDEQSLNSIINSLRAKNDGISDNLANYNNQYQALNAMKLDDNKIELKINDLNNGYYESNNELIDLEQKISSLKKNLSDANINKNNKEIEYGKELDIFNDLKIKLNKFEVSIDNLNFSISNAQNRLVENYKLTIENAIETYQDQEIEMSESDARFRIENLKIDIQKYGDINLNVLTDYEEKKAEYDANFAEYENCRKAVDEISSSIHELDKKAKADFMKVIRETNKLMPEIFEYLFGGGSCAINLDDPNNILESGVEIVANPPGKRDVPLSALSGGEKTMVVLAVLFALLKIAKFPLIILDEAEAALDASNVAKFATIIDKYSDETQFLVITHREGTMKSCGYLLGTTMMNNGVTTLLEVNLNDPKIKYESEL</sequence>
<dbReference type="GO" id="GO:0005694">
    <property type="term" value="C:chromosome"/>
    <property type="evidence" value="ECO:0007669"/>
    <property type="project" value="InterPro"/>
</dbReference>
<evidence type="ECO:0000256" key="5">
    <source>
        <dbReference type="ARBA" id="ARBA00023125"/>
    </source>
</evidence>
<evidence type="ECO:0000256" key="1">
    <source>
        <dbReference type="ARBA" id="ARBA00022490"/>
    </source>
</evidence>
<feature type="coiled-coil region" evidence="6">
    <location>
        <begin position="284"/>
        <end position="402"/>
    </location>
</feature>
<keyword evidence="5 6" id="KW-0238">DNA-binding</keyword>
<dbReference type="RefSeq" id="WP_004026673.1">
    <property type="nucleotide sequence ID" value="NZ_CP041200.1"/>
</dbReference>
<dbReference type="Proteomes" id="UP000318231">
    <property type="component" value="Chromosome"/>
</dbReference>
<dbReference type="InterPro" id="IPR011890">
    <property type="entry name" value="SMC_prok"/>
</dbReference>
<dbReference type="Pfam" id="PF02463">
    <property type="entry name" value="SMC_N"/>
    <property type="match status" value="1"/>
</dbReference>
<dbReference type="Gene3D" id="1.20.1060.20">
    <property type="match status" value="1"/>
</dbReference>
<feature type="coiled-coil region" evidence="6">
    <location>
        <begin position="735"/>
        <end position="803"/>
    </location>
</feature>
<dbReference type="PIRSF" id="PIRSF005719">
    <property type="entry name" value="SMC"/>
    <property type="match status" value="1"/>
</dbReference>
<dbReference type="InterPro" id="IPR003395">
    <property type="entry name" value="RecF/RecN/SMC_N"/>
</dbReference>
<dbReference type="GO" id="GO:0003677">
    <property type="term" value="F:DNA binding"/>
    <property type="evidence" value="ECO:0007669"/>
    <property type="project" value="UniProtKB-UniRule"/>
</dbReference>